<proteinExistence type="predicted"/>
<name>A0A2P2QJ12_RHIMU</name>
<reference evidence="1" key="1">
    <citation type="submission" date="2018-02" db="EMBL/GenBank/DDBJ databases">
        <title>Rhizophora mucronata_Transcriptome.</title>
        <authorList>
            <person name="Meera S.P."/>
            <person name="Sreeshan A."/>
            <person name="Augustine A."/>
        </authorList>
    </citation>
    <scope>NUCLEOTIDE SEQUENCE</scope>
    <source>
        <tissue evidence="1">Leaf</tissue>
    </source>
</reference>
<dbReference type="EMBL" id="GGEC01086420">
    <property type="protein sequence ID" value="MBX66904.1"/>
    <property type="molecule type" value="Transcribed_RNA"/>
</dbReference>
<accession>A0A2P2QJ12</accession>
<protein>
    <submittedName>
        <fullName evidence="1">Uncharacterized protein</fullName>
    </submittedName>
</protein>
<evidence type="ECO:0000313" key="1">
    <source>
        <dbReference type="EMBL" id="MBX66904.1"/>
    </source>
</evidence>
<organism evidence="1">
    <name type="scientific">Rhizophora mucronata</name>
    <name type="common">Asiatic mangrove</name>
    <dbReference type="NCBI Taxonomy" id="61149"/>
    <lineage>
        <taxon>Eukaryota</taxon>
        <taxon>Viridiplantae</taxon>
        <taxon>Streptophyta</taxon>
        <taxon>Embryophyta</taxon>
        <taxon>Tracheophyta</taxon>
        <taxon>Spermatophyta</taxon>
        <taxon>Magnoliopsida</taxon>
        <taxon>eudicotyledons</taxon>
        <taxon>Gunneridae</taxon>
        <taxon>Pentapetalae</taxon>
        <taxon>rosids</taxon>
        <taxon>fabids</taxon>
        <taxon>Malpighiales</taxon>
        <taxon>Rhizophoraceae</taxon>
        <taxon>Rhizophora</taxon>
    </lineage>
</organism>
<sequence>MCTPVTRP</sequence>